<name>A0A4S8MTD1_DENBC</name>
<organism evidence="2 3">
    <name type="scientific">Dendrothele bispora (strain CBS 962.96)</name>
    <dbReference type="NCBI Taxonomy" id="1314807"/>
    <lineage>
        <taxon>Eukaryota</taxon>
        <taxon>Fungi</taxon>
        <taxon>Dikarya</taxon>
        <taxon>Basidiomycota</taxon>
        <taxon>Agaricomycotina</taxon>
        <taxon>Agaricomycetes</taxon>
        <taxon>Agaricomycetidae</taxon>
        <taxon>Agaricales</taxon>
        <taxon>Agaricales incertae sedis</taxon>
        <taxon>Dendrothele</taxon>
    </lineage>
</organism>
<proteinExistence type="predicted"/>
<feature type="compositionally biased region" description="Polar residues" evidence="1">
    <location>
        <begin position="248"/>
        <end position="260"/>
    </location>
</feature>
<dbReference type="AlphaFoldDB" id="A0A4S8MTD1"/>
<evidence type="ECO:0000313" key="3">
    <source>
        <dbReference type="Proteomes" id="UP000297245"/>
    </source>
</evidence>
<evidence type="ECO:0000256" key="1">
    <source>
        <dbReference type="SAM" id="MobiDB-lite"/>
    </source>
</evidence>
<protein>
    <submittedName>
        <fullName evidence="2">Uncharacterized protein</fullName>
    </submittedName>
</protein>
<reference evidence="2 3" key="1">
    <citation type="journal article" date="2019" name="Nat. Ecol. Evol.">
        <title>Megaphylogeny resolves global patterns of mushroom evolution.</title>
        <authorList>
            <person name="Varga T."/>
            <person name="Krizsan K."/>
            <person name="Foldi C."/>
            <person name="Dima B."/>
            <person name="Sanchez-Garcia M."/>
            <person name="Sanchez-Ramirez S."/>
            <person name="Szollosi G.J."/>
            <person name="Szarkandi J.G."/>
            <person name="Papp V."/>
            <person name="Albert L."/>
            <person name="Andreopoulos W."/>
            <person name="Angelini C."/>
            <person name="Antonin V."/>
            <person name="Barry K.W."/>
            <person name="Bougher N.L."/>
            <person name="Buchanan P."/>
            <person name="Buyck B."/>
            <person name="Bense V."/>
            <person name="Catcheside P."/>
            <person name="Chovatia M."/>
            <person name="Cooper J."/>
            <person name="Damon W."/>
            <person name="Desjardin D."/>
            <person name="Finy P."/>
            <person name="Geml J."/>
            <person name="Haridas S."/>
            <person name="Hughes K."/>
            <person name="Justo A."/>
            <person name="Karasinski D."/>
            <person name="Kautmanova I."/>
            <person name="Kiss B."/>
            <person name="Kocsube S."/>
            <person name="Kotiranta H."/>
            <person name="LaButti K.M."/>
            <person name="Lechner B.E."/>
            <person name="Liimatainen K."/>
            <person name="Lipzen A."/>
            <person name="Lukacs Z."/>
            <person name="Mihaltcheva S."/>
            <person name="Morgado L.N."/>
            <person name="Niskanen T."/>
            <person name="Noordeloos M.E."/>
            <person name="Ohm R.A."/>
            <person name="Ortiz-Santana B."/>
            <person name="Ovrebo C."/>
            <person name="Racz N."/>
            <person name="Riley R."/>
            <person name="Savchenko A."/>
            <person name="Shiryaev A."/>
            <person name="Soop K."/>
            <person name="Spirin V."/>
            <person name="Szebenyi C."/>
            <person name="Tomsovsky M."/>
            <person name="Tulloss R.E."/>
            <person name="Uehling J."/>
            <person name="Grigoriev I.V."/>
            <person name="Vagvolgyi C."/>
            <person name="Papp T."/>
            <person name="Martin F.M."/>
            <person name="Miettinen O."/>
            <person name="Hibbett D.S."/>
            <person name="Nagy L.G."/>
        </authorList>
    </citation>
    <scope>NUCLEOTIDE SEQUENCE [LARGE SCALE GENOMIC DNA]</scope>
    <source>
        <strain evidence="2 3">CBS 962.96</strain>
    </source>
</reference>
<evidence type="ECO:0000313" key="2">
    <source>
        <dbReference type="EMBL" id="THV05939.1"/>
    </source>
</evidence>
<gene>
    <name evidence="2" type="ORF">K435DRAFT_849397</name>
</gene>
<feature type="region of interest" description="Disordered" evidence="1">
    <location>
        <begin position="169"/>
        <end position="198"/>
    </location>
</feature>
<keyword evidence="3" id="KW-1185">Reference proteome</keyword>
<feature type="compositionally biased region" description="Basic and acidic residues" evidence="1">
    <location>
        <begin position="231"/>
        <end position="246"/>
    </location>
</feature>
<dbReference type="Proteomes" id="UP000297245">
    <property type="component" value="Unassembled WGS sequence"/>
</dbReference>
<dbReference type="EMBL" id="ML179045">
    <property type="protein sequence ID" value="THV05939.1"/>
    <property type="molecule type" value="Genomic_DNA"/>
</dbReference>
<feature type="region of interest" description="Disordered" evidence="1">
    <location>
        <begin position="214"/>
        <end position="260"/>
    </location>
</feature>
<accession>A0A4S8MTD1</accession>
<sequence length="310" mass="35051">MPSYLLKDAQNMSFQETNHLFVNKFSLDASPQGLTLRTYKKLVQLHRSTLQLLGTQGDQIKALIWDLTEKSPEKAAYILNCLVAEVPSQTLNFKCRFESLRISNMRTLSPHWLNGETTNYFIDKWCRNSDTLGLGTYWANTFLFEDKACTKPFDKFDNNGKMVNDLKRSIQRREGQPQPTPESPKKKPRSKSAASKQKESVLGNVFAFVSRGVRKPSAVEASPSPPSTGSKRKDSSVANTGKEKPVTKQVTKQNSTKVMPKASQLTPNDYFTTLEQCAKKRTLGKGIPLLMLSYDMSKAVYQKRNLKKRL</sequence>